<organism evidence="2 3">
    <name type="scientific">Methanococcus maripaludis</name>
    <name type="common">Methanococcus deltae</name>
    <dbReference type="NCBI Taxonomy" id="39152"/>
    <lineage>
        <taxon>Archaea</taxon>
        <taxon>Methanobacteriati</taxon>
        <taxon>Methanobacteriota</taxon>
        <taxon>Methanomada group</taxon>
        <taxon>Methanococci</taxon>
        <taxon>Methanococcales</taxon>
        <taxon>Methanococcaceae</taxon>
        <taxon>Methanococcus</taxon>
    </lineage>
</organism>
<dbReference type="PANTHER" id="PTHR43667">
    <property type="entry name" value="CYCLOPROPANE-FATTY-ACYL-PHOSPHOLIPID SYNTHASE"/>
    <property type="match status" value="1"/>
</dbReference>
<dbReference type="SUPFAM" id="SSF53335">
    <property type="entry name" value="S-adenosyl-L-methionine-dependent methyltransferases"/>
    <property type="match status" value="1"/>
</dbReference>
<name>A0A7J9PI86_METMI</name>
<gene>
    <name evidence="2" type="ORF">HNP90_001842</name>
</gene>
<dbReference type="AlphaFoldDB" id="A0A7J9PI86"/>
<dbReference type="GO" id="GO:0008168">
    <property type="term" value="F:methyltransferase activity"/>
    <property type="evidence" value="ECO:0007669"/>
    <property type="project" value="UniProtKB-KW"/>
</dbReference>
<dbReference type="Pfam" id="PF13649">
    <property type="entry name" value="Methyltransf_25"/>
    <property type="match status" value="1"/>
</dbReference>
<dbReference type="InterPro" id="IPR050723">
    <property type="entry name" value="CFA/CMAS"/>
</dbReference>
<protein>
    <submittedName>
        <fullName evidence="2">SAM-dependent methyltransferase</fullName>
    </submittedName>
</protein>
<proteinExistence type="predicted"/>
<sequence length="279" mass="31439">MNYNSIDWNEVWKQQYEKSIELKGKGDCATVWDSKKKAQEFLERSNKNPGRIQEIIELFKPGKHSTILDVGAGPGTLAVPLAGLAAHVTAVEPANGMAEVMGEYAAQEGISNLDIVPKKWEDLDPKTDLKDSYDIVFASHSLGMPDIKESIEKMIAVASGKIYLFWFGGTPAWEQRMIDLWPDLHGKEYSCGPKADVIFNLLYSMGIYPNVESRNFPNHFEYPDYNAAFQGLKEQYGISTPKQESVLKDYLDNMLVNENGHMVLPGKSTGIRLWWEVDK</sequence>
<comment type="caution">
    <text evidence="2">The sequence shown here is derived from an EMBL/GenBank/DDBJ whole genome shotgun (WGS) entry which is preliminary data.</text>
</comment>
<dbReference type="RefSeq" id="WP_012067995.1">
    <property type="nucleotide sequence ID" value="NZ_JACDUL010000004.1"/>
</dbReference>
<dbReference type="Gene3D" id="3.40.50.150">
    <property type="entry name" value="Vaccinia Virus protein VP39"/>
    <property type="match status" value="1"/>
</dbReference>
<reference evidence="2 3" key="1">
    <citation type="submission" date="2020-07" db="EMBL/GenBank/DDBJ databases">
        <title>Genomic Encyclopedia of Type Strains, Phase IV (KMG-V): Genome sequencing to study the core and pangenomes of soil and plant-associated prokaryotes.</title>
        <authorList>
            <person name="Whitman W."/>
        </authorList>
    </citation>
    <scope>NUCLEOTIDE SEQUENCE [LARGE SCALE GENOMIC DNA]</scope>
    <source>
        <strain evidence="2 3">C8</strain>
    </source>
</reference>
<accession>A0A7J9PI86</accession>
<dbReference type="InterPro" id="IPR041698">
    <property type="entry name" value="Methyltransf_25"/>
</dbReference>
<evidence type="ECO:0000313" key="2">
    <source>
        <dbReference type="EMBL" id="MBA2862945.1"/>
    </source>
</evidence>
<feature type="domain" description="Methyltransferase" evidence="1">
    <location>
        <begin position="67"/>
        <end position="157"/>
    </location>
</feature>
<dbReference type="CDD" id="cd02440">
    <property type="entry name" value="AdoMet_MTases"/>
    <property type="match status" value="1"/>
</dbReference>
<dbReference type="EMBL" id="JACDUL010000004">
    <property type="protein sequence ID" value="MBA2862945.1"/>
    <property type="molecule type" value="Genomic_DNA"/>
</dbReference>
<dbReference type="Proteomes" id="UP000533207">
    <property type="component" value="Unassembled WGS sequence"/>
</dbReference>
<dbReference type="InterPro" id="IPR029063">
    <property type="entry name" value="SAM-dependent_MTases_sf"/>
</dbReference>
<keyword evidence="2" id="KW-0808">Transferase</keyword>
<evidence type="ECO:0000259" key="1">
    <source>
        <dbReference type="Pfam" id="PF13649"/>
    </source>
</evidence>
<dbReference type="GO" id="GO:0032259">
    <property type="term" value="P:methylation"/>
    <property type="evidence" value="ECO:0007669"/>
    <property type="project" value="UniProtKB-KW"/>
</dbReference>
<dbReference type="PANTHER" id="PTHR43667:SF2">
    <property type="entry name" value="FATTY ACID C-METHYL TRANSFERASE"/>
    <property type="match status" value="1"/>
</dbReference>
<evidence type="ECO:0000313" key="3">
    <source>
        <dbReference type="Proteomes" id="UP000533207"/>
    </source>
</evidence>
<keyword evidence="2" id="KW-0489">Methyltransferase</keyword>